<dbReference type="EMBL" id="CABFMQ020000001">
    <property type="protein sequence ID" value="VTZ48208.1"/>
    <property type="molecule type" value="Genomic_DNA"/>
</dbReference>
<gene>
    <name evidence="1" type="ORF">MPC4_10158</name>
</gene>
<protein>
    <submittedName>
        <fullName evidence="1">Uncharacterized protein</fullName>
    </submittedName>
</protein>
<sequence>MRVIIKQITMRMSEDISSRTKMRARTGAHHNEW</sequence>
<dbReference type="Proteomes" id="UP000485880">
    <property type="component" value="Unassembled WGS sequence"/>
</dbReference>
<dbReference type="AlphaFoldDB" id="A0A8B6M073"/>
<comment type="caution">
    <text evidence="1">The sequence shown here is derived from an EMBL/GenBank/DDBJ whole genome shotgun (WGS) entry which is preliminary data.</text>
</comment>
<reference evidence="1 2" key="1">
    <citation type="submission" date="2019-05" db="EMBL/GenBank/DDBJ databases">
        <authorList>
            <person name="Farhan Ul Haque M."/>
        </authorList>
    </citation>
    <scope>NUCLEOTIDE SEQUENCE [LARGE SCALE GENOMIC DNA]</scope>
    <source>
        <strain evidence="1">2</strain>
    </source>
</reference>
<evidence type="ECO:0000313" key="2">
    <source>
        <dbReference type="Proteomes" id="UP000485880"/>
    </source>
</evidence>
<proteinExistence type="predicted"/>
<accession>A0A8B6M073</accession>
<organism evidence="1 2">
    <name type="scientific">Methylocella tundrae</name>
    <dbReference type="NCBI Taxonomy" id="227605"/>
    <lineage>
        <taxon>Bacteria</taxon>
        <taxon>Pseudomonadati</taxon>
        <taxon>Pseudomonadota</taxon>
        <taxon>Alphaproteobacteria</taxon>
        <taxon>Hyphomicrobiales</taxon>
        <taxon>Beijerinckiaceae</taxon>
        <taxon>Methylocella</taxon>
    </lineage>
</organism>
<evidence type="ECO:0000313" key="1">
    <source>
        <dbReference type="EMBL" id="VTZ48208.1"/>
    </source>
</evidence>
<keyword evidence="2" id="KW-1185">Reference proteome</keyword>
<name>A0A8B6M073_METTU</name>